<evidence type="ECO:0000259" key="1">
    <source>
        <dbReference type="Pfam" id="PF00668"/>
    </source>
</evidence>
<reference evidence="2 3" key="1">
    <citation type="submission" date="2023-07" db="EMBL/GenBank/DDBJ databases">
        <title>Sorghum-associated microbial communities from plants grown in Nebraska, USA.</title>
        <authorList>
            <person name="Schachtman D."/>
        </authorList>
    </citation>
    <scope>NUCLEOTIDE SEQUENCE [LARGE SCALE GENOMIC DNA]</scope>
    <source>
        <strain evidence="2 3">4138</strain>
    </source>
</reference>
<evidence type="ECO:0000313" key="3">
    <source>
        <dbReference type="Proteomes" id="UP001257909"/>
    </source>
</evidence>
<dbReference type="Gene3D" id="3.30.559.30">
    <property type="entry name" value="Nonribosomal peptide synthetase, condensation domain"/>
    <property type="match status" value="1"/>
</dbReference>
<evidence type="ECO:0000313" key="2">
    <source>
        <dbReference type="EMBL" id="MDR7123189.1"/>
    </source>
</evidence>
<dbReference type="Gene3D" id="3.30.559.10">
    <property type="entry name" value="Chloramphenicol acetyltransferase-like domain"/>
    <property type="match status" value="1"/>
</dbReference>
<dbReference type="PANTHER" id="PTHR45398">
    <property type="match status" value="1"/>
</dbReference>
<dbReference type="SUPFAM" id="SSF52777">
    <property type="entry name" value="CoA-dependent acyltransferases"/>
    <property type="match status" value="2"/>
</dbReference>
<dbReference type="RefSeq" id="WP_310282109.1">
    <property type="nucleotide sequence ID" value="NZ_JAVDWR010000056.1"/>
</dbReference>
<proteinExistence type="predicted"/>
<dbReference type="PANTHER" id="PTHR45398:SF1">
    <property type="entry name" value="ENZYME, PUTATIVE (JCVI)-RELATED"/>
    <property type="match status" value="1"/>
</dbReference>
<dbReference type="Pfam" id="PF00668">
    <property type="entry name" value="Condensation"/>
    <property type="match status" value="1"/>
</dbReference>
<gene>
    <name evidence="2" type="ORF">J2W69_004177</name>
</gene>
<sequence>MNGSVEYNMPGAFRLNGVLNKLAFTHAIETIIKRHEVLRTCFLSLEGDVVLVIRDDVAFNLEEADLRTQAEQTKVLEELSYQQAIKPFDLTQDCLLRVMLVTLETNEYVVLFNMHHIASDGWSMGVLLREFATLYSSFVSGESSPLAPLAVQYKDYARWQREWLQGKELEQQLNYWRTQLSDIPQIHSLPLDKVRPAQQTFNGKSHNMMVDSTLSGKLQQLCQREGVTLFMLMHSVFALLLSRYSGEQDIVVGSPIAGRAHQDVEPLIGFFVNTLVIRSKVNGGQRFSEHLQMVKQTVLSAYQYQHIPFEMLVEQLNPERSMAYNPVLQIMLSVDNYESTSISLPELELQGMPAAVEQVKFDIELSVMEVNDGLRLNWSYNQDLFMPQTIERFGLHLMQLLKEVEAEPTIMMSSLDMLSKQEREHLLQLGEMNTSKPLPDECIHQL</sequence>
<protein>
    <recommendedName>
        <fullName evidence="1">Condensation domain-containing protein</fullName>
    </recommendedName>
</protein>
<dbReference type="EMBL" id="JAVDWR010000056">
    <property type="protein sequence ID" value="MDR7123189.1"/>
    <property type="molecule type" value="Genomic_DNA"/>
</dbReference>
<feature type="domain" description="Condensation" evidence="1">
    <location>
        <begin position="3"/>
        <end position="427"/>
    </location>
</feature>
<dbReference type="Proteomes" id="UP001257909">
    <property type="component" value="Unassembled WGS sequence"/>
</dbReference>
<feature type="non-terminal residue" evidence="2">
    <location>
        <position position="446"/>
    </location>
</feature>
<organism evidence="2 3">
    <name type="scientific">Rheinheimera soli</name>
    <dbReference type="NCBI Taxonomy" id="443616"/>
    <lineage>
        <taxon>Bacteria</taxon>
        <taxon>Pseudomonadati</taxon>
        <taxon>Pseudomonadota</taxon>
        <taxon>Gammaproteobacteria</taxon>
        <taxon>Chromatiales</taxon>
        <taxon>Chromatiaceae</taxon>
        <taxon>Rheinheimera</taxon>
    </lineage>
</organism>
<dbReference type="InterPro" id="IPR023213">
    <property type="entry name" value="CAT-like_dom_sf"/>
</dbReference>
<name>A0ABU1W5F9_9GAMM</name>
<keyword evidence="3" id="KW-1185">Reference proteome</keyword>
<dbReference type="CDD" id="cd19531">
    <property type="entry name" value="LCL_NRPS-like"/>
    <property type="match status" value="1"/>
</dbReference>
<accession>A0ABU1W5F9</accession>
<comment type="caution">
    <text evidence="2">The sequence shown here is derived from an EMBL/GenBank/DDBJ whole genome shotgun (WGS) entry which is preliminary data.</text>
</comment>
<dbReference type="InterPro" id="IPR001242">
    <property type="entry name" value="Condensation_dom"/>
</dbReference>